<evidence type="ECO:0000256" key="3">
    <source>
        <dbReference type="HAMAP-Rule" id="MF_00632"/>
    </source>
</evidence>
<organism evidence="4">
    <name type="scientific">Acidithiobacillus ferrivorans</name>
    <dbReference type="NCBI Taxonomy" id="160808"/>
    <lineage>
        <taxon>Bacteria</taxon>
        <taxon>Pseudomonadati</taxon>
        <taxon>Pseudomonadota</taxon>
        <taxon>Acidithiobacillia</taxon>
        <taxon>Acidithiobacillales</taxon>
        <taxon>Acidithiobacillaceae</taxon>
        <taxon>Acidithiobacillus</taxon>
    </lineage>
</organism>
<accession>A0A060UR23</accession>
<evidence type="ECO:0000313" key="6">
    <source>
        <dbReference type="Proteomes" id="UP000193925"/>
    </source>
</evidence>
<comment type="function">
    <text evidence="3">Nucleotide-binding protein.</text>
</comment>
<protein>
    <recommendedName>
        <fullName evidence="3">Nucleotide-binding protein AFERRI_10968</fullName>
    </recommendedName>
</protein>
<dbReference type="RefSeq" id="WP_035191662.1">
    <property type="nucleotide sequence ID" value="NZ_CCCS020000017.1"/>
</dbReference>
<dbReference type="PANTHER" id="PTHR30476:SF0">
    <property type="entry name" value="UPF0234 PROTEIN YAJQ"/>
    <property type="match status" value="1"/>
</dbReference>
<dbReference type="NCBIfam" id="NF003819">
    <property type="entry name" value="PRK05412.1"/>
    <property type="match status" value="1"/>
</dbReference>
<evidence type="ECO:0000313" key="5">
    <source>
        <dbReference type="EMBL" id="SMH64934.1"/>
    </source>
</evidence>
<sequence length="161" mass="17892">MPSFDVVSEVDMQEVDNALHTTVKEINTRYDFKGSKASMERKAKEIILVAEDEYKLGQMIDLLSMRMVKRGVDLQALDVGKVASAAGGMERQVLGLKVGLETEVSKRMIKFLKDGKFKAQGSIQGDQLRVSGKSRDELQAAIAALRGHDFGLPIQFNNFRD</sequence>
<dbReference type="Gene3D" id="3.30.70.990">
    <property type="entry name" value="YajQ-like, domain 2"/>
    <property type="match status" value="1"/>
</dbReference>
<evidence type="ECO:0000313" key="4">
    <source>
        <dbReference type="EMBL" id="CDQ09263.1"/>
    </source>
</evidence>
<dbReference type="Pfam" id="PF04461">
    <property type="entry name" value="YajQ"/>
    <property type="match status" value="1"/>
</dbReference>
<dbReference type="SUPFAM" id="SSF89963">
    <property type="entry name" value="YajQ-like"/>
    <property type="match status" value="2"/>
</dbReference>
<dbReference type="Proteomes" id="UP000193925">
    <property type="component" value="Chromosome AFERRI"/>
</dbReference>
<dbReference type="Gene3D" id="3.30.70.860">
    <property type="match status" value="1"/>
</dbReference>
<reference evidence="4" key="1">
    <citation type="submission" date="2014-03" db="EMBL/GenBank/DDBJ databases">
        <authorList>
            <person name="Genoscope - CEA"/>
        </authorList>
    </citation>
    <scope>NUCLEOTIDE SEQUENCE [LARGE SCALE GENOMIC DNA]</scope>
    <source>
        <strain evidence="4">CF27</strain>
    </source>
</reference>
<dbReference type="InterPro" id="IPR035571">
    <property type="entry name" value="UPF0234-like_C"/>
</dbReference>
<dbReference type="EMBL" id="LT841305">
    <property type="protein sequence ID" value="SMH64934.1"/>
    <property type="molecule type" value="Genomic_DNA"/>
</dbReference>
<evidence type="ECO:0000256" key="1">
    <source>
        <dbReference type="ARBA" id="ARBA00022741"/>
    </source>
</evidence>
<keyword evidence="6" id="KW-1185">Reference proteome</keyword>
<evidence type="ECO:0000256" key="2">
    <source>
        <dbReference type="ARBA" id="ARBA00093450"/>
    </source>
</evidence>
<dbReference type="InterPro" id="IPR007551">
    <property type="entry name" value="YajQ/Smlt4090-like"/>
</dbReference>
<dbReference type="InterPro" id="IPR036183">
    <property type="entry name" value="YajQ-like_sf"/>
</dbReference>
<dbReference type="AlphaFoldDB" id="A0A060UR23"/>
<dbReference type="GO" id="GO:0000166">
    <property type="term" value="F:nucleotide binding"/>
    <property type="evidence" value="ECO:0007669"/>
    <property type="project" value="UniProtKB-UniRule"/>
</dbReference>
<name>A0A060UR23_9PROT</name>
<dbReference type="PANTHER" id="PTHR30476">
    <property type="entry name" value="UPF0234 PROTEIN YAJQ"/>
    <property type="match status" value="1"/>
</dbReference>
<keyword evidence="1 3" id="KW-0547">Nucleotide-binding</keyword>
<proteinExistence type="inferred from homology"/>
<reference evidence="5 6" key="3">
    <citation type="submission" date="2017-03" db="EMBL/GenBank/DDBJ databases">
        <authorList>
            <person name="Regsiter A."/>
            <person name="William W."/>
        </authorList>
    </citation>
    <scope>NUCLEOTIDE SEQUENCE [LARGE SCALE GENOMIC DNA]</scope>
    <source>
        <strain evidence="5">PRJEB5721</strain>
    </source>
</reference>
<dbReference type="EMBL" id="CCCS020000017">
    <property type="protein sequence ID" value="CDQ09263.1"/>
    <property type="molecule type" value="Genomic_DNA"/>
</dbReference>
<gene>
    <name evidence="5" type="ORF">AFERRI_10968</name>
    <name evidence="4" type="ORF">AFERRI_240097</name>
</gene>
<reference evidence="4" key="2">
    <citation type="submission" date="2014-07" db="EMBL/GenBank/DDBJ databases">
        <title>Initial genome analysis of the psychrotolerant acidophile Acidithiobacillus ferrivorans CF27: insights into iron and sulfur oxidation pathways and into biofilm formation.</title>
        <authorList>
            <person name="Talla E."/>
            <person name="Hedrich S."/>
            <person name="Mangenot S."/>
            <person name="Ji B."/>
            <person name="Johnson D.B."/>
            <person name="Barbe V."/>
            <person name="Bonnefoy V."/>
        </authorList>
    </citation>
    <scope>NUCLEOTIDE SEQUENCE [LARGE SCALE GENOMIC DNA]</scope>
    <source>
        <strain evidence="4">CF27</strain>
    </source>
</reference>
<dbReference type="InterPro" id="IPR035570">
    <property type="entry name" value="UPF0234_N"/>
</dbReference>
<dbReference type="CDD" id="cd11740">
    <property type="entry name" value="YajQ_like"/>
    <property type="match status" value="1"/>
</dbReference>
<dbReference type="HAMAP" id="MF_00632">
    <property type="entry name" value="UPF0234"/>
    <property type="match status" value="1"/>
</dbReference>
<dbReference type="GO" id="GO:0005829">
    <property type="term" value="C:cytosol"/>
    <property type="evidence" value="ECO:0007669"/>
    <property type="project" value="TreeGrafter"/>
</dbReference>
<comment type="similarity">
    <text evidence="2 3">Belongs to the YajQ family.</text>
</comment>